<sequence>RQERGQDVMRQTAVRGLCVIHSEMVGNESLGVFDSGVVAQDLASRISNEFLREDRSMSLRSVTQGNGPYLECRLLS</sequence>
<feature type="non-terminal residue" evidence="1">
    <location>
        <position position="1"/>
    </location>
</feature>
<evidence type="ECO:0000313" key="1">
    <source>
        <dbReference type="EMBL" id="AAS45490.1"/>
    </source>
</evidence>
<name>Q6QF89_MOUSE</name>
<dbReference type="AlphaFoldDB" id="Q6QF89"/>
<dbReference type="EMBL" id="AY543650">
    <property type="protein sequence ID" value="AAS45490.1"/>
    <property type="molecule type" value="Genomic_DNA"/>
</dbReference>
<reference evidence="1" key="1">
    <citation type="submission" date="2004-01" db="EMBL/GenBank/DDBJ databases">
        <title>Identification of fatigue related genes in mice muscle.</title>
        <authorList>
            <person name="Luan X."/>
            <person name="Hu Z."/>
            <person name="Liu W."/>
            <person name="Jiang Y."/>
            <person name="Wu Y."/>
            <person name="Zhang L."/>
            <person name="Li Q."/>
            <person name="Cao Z."/>
            <person name="Zhang Z."/>
            <person name="Zhang J."/>
            <person name="Liu J."/>
        </authorList>
    </citation>
    <scope>NUCLEOTIDE SEQUENCE</scope>
    <source>
        <tissue evidence="1">Muscle</tissue>
    </source>
</reference>
<organism evidence="1">
    <name type="scientific">Mus musculus</name>
    <name type="common">Mouse</name>
    <dbReference type="NCBI Taxonomy" id="10090"/>
    <lineage>
        <taxon>Eukaryota</taxon>
        <taxon>Metazoa</taxon>
        <taxon>Chordata</taxon>
        <taxon>Craniata</taxon>
        <taxon>Vertebrata</taxon>
        <taxon>Euteleostomi</taxon>
        <taxon>Mammalia</taxon>
        <taxon>Eutheria</taxon>
        <taxon>Euarchontoglires</taxon>
        <taxon>Glires</taxon>
        <taxon>Rodentia</taxon>
        <taxon>Myomorpha</taxon>
        <taxon>Muroidea</taxon>
        <taxon>Muridae</taxon>
        <taxon>Murinae</taxon>
        <taxon>Mus</taxon>
        <taxon>Mus</taxon>
    </lineage>
</organism>
<proteinExistence type="predicted"/>
<accession>Q6QF89</accession>
<feature type="non-terminal residue" evidence="1">
    <location>
        <position position="76"/>
    </location>
</feature>
<protein>
    <submittedName>
        <fullName evidence="1">Uncharacterized protein</fullName>
    </submittedName>
</protein>